<evidence type="ECO:0000259" key="20">
    <source>
        <dbReference type="Pfam" id="PF02873"/>
    </source>
</evidence>
<comment type="pathway">
    <text evidence="4 19">Cell wall biogenesis; peptidoglycan biosynthesis.</text>
</comment>
<evidence type="ECO:0000256" key="8">
    <source>
        <dbReference type="ARBA" id="ARBA00022618"/>
    </source>
</evidence>
<reference evidence="22" key="1">
    <citation type="submission" date="2017-10" db="EMBL/GenBank/DDBJ databases">
        <title>Campylobacter species from seals.</title>
        <authorList>
            <person name="Gilbert M.J."/>
            <person name="Zomer A.L."/>
            <person name="Timmerman A.J."/>
            <person name="Duim B."/>
            <person name="Wagenaar J.A."/>
        </authorList>
    </citation>
    <scope>NUCLEOTIDE SEQUENCE [LARGE SCALE GENOMIC DNA]</scope>
    <source>
        <strain evidence="22">17S00004-5</strain>
    </source>
</reference>
<keyword evidence="10 19" id="KW-0274">FAD</keyword>
<comment type="function">
    <text evidence="2 19">Cell wall formation.</text>
</comment>
<dbReference type="UniPathway" id="UPA00219"/>
<keyword evidence="7 19" id="KW-0963">Cytoplasm</keyword>
<keyword evidence="11 19" id="KW-0521">NADP</keyword>
<dbReference type="Pfam" id="PF02873">
    <property type="entry name" value="MurB_C"/>
    <property type="match status" value="1"/>
</dbReference>
<dbReference type="Gene3D" id="3.30.465.10">
    <property type="match status" value="1"/>
</dbReference>
<dbReference type="GO" id="GO:0009252">
    <property type="term" value="P:peptidoglycan biosynthetic process"/>
    <property type="evidence" value="ECO:0007669"/>
    <property type="project" value="UniProtKB-UniRule"/>
</dbReference>
<dbReference type="GO" id="GO:0008762">
    <property type="term" value="F:UDP-N-acetylmuramate dehydrogenase activity"/>
    <property type="evidence" value="ECO:0007669"/>
    <property type="project" value="UniProtKB-UniRule"/>
</dbReference>
<dbReference type="PANTHER" id="PTHR21071:SF4">
    <property type="entry name" value="UDP-N-ACETYLENOLPYRUVOYLGLUCOSAMINE REDUCTASE"/>
    <property type="match status" value="1"/>
</dbReference>
<comment type="catalytic activity">
    <reaction evidence="18 19">
        <text>UDP-N-acetyl-alpha-D-muramate + NADP(+) = UDP-N-acetyl-3-O-(1-carboxyvinyl)-alpha-D-glucosamine + NADPH + H(+)</text>
        <dbReference type="Rhea" id="RHEA:12248"/>
        <dbReference type="ChEBI" id="CHEBI:15378"/>
        <dbReference type="ChEBI" id="CHEBI:57783"/>
        <dbReference type="ChEBI" id="CHEBI:58349"/>
        <dbReference type="ChEBI" id="CHEBI:68483"/>
        <dbReference type="ChEBI" id="CHEBI:70757"/>
        <dbReference type="EC" id="1.3.1.98"/>
    </reaction>
</comment>
<evidence type="ECO:0000256" key="13">
    <source>
        <dbReference type="ARBA" id="ARBA00022984"/>
    </source>
</evidence>
<proteinExistence type="inferred from homology"/>
<dbReference type="InterPro" id="IPR003170">
    <property type="entry name" value="MurB"/>
</dbReference>
<dbReference type="HAMAP" id="MF_00037">
    <property type="entry name" value="MurB"/>
    <property type="match status" value="1"/>
</dbReference>
<dbReference type="InterPro" id="IPR036318">
    <property type="entry name" value="FAD-bd_PCMH-like_sf"/>
</dbReference>
<evidence type="ECO:0000256" key="6">
    <source>
        <dbReference type="ARBA" id="ARBA00015188"/>
    </source>
</evidence>
<keyword evidence="9 19" id="KW-0285">Flavoprotein</keyword>
<evidence type="ECO:0000256" key="15">
    <source>
        <dbReference type="ARBA" id="ARBA00023306"/>
    </source>
</evidence>
<comment type="caution">
    <text evidence="21">The sequence shown here is derived from an EMBL/GenBank/DDBJ whole genome shotgun (WGS) entry which is preliminary data.</text>
</comment>
<comment type="subcellular location">
    <subcellularLocation>
        <location evidence="3 19">Cytoplasm</location>
    </subcellularLocation>
</comment>
<protein>
    <recommendedName>
        <fullName evidence="6 19">UDP-N-acetylenolpyruvoylglucosamine reductase</fullName>
        <ecNumber evidence="5 19">1.3.1.98</ecNumber>
    </recommendedName>
    <alternativeName>
        <fullName evidence="17 19">UDP-N-acetylmuramate dehydrogenase</fullName>
    </alternativeName>
</protein>
<evidence type="ECO:0000256" key="7">
    <source>
        <dbReference type="ARBA" id="ARBA00022490"/>
    </source>
</evidence>
<evidence type="ECO:0000256" key="1">
    <source>
        <dbReference type="ARBA" id="ARBA00001974"/>
    </source>
</evidence>
<feature type="active site" description="Proton donor" evidence="19">
    <location>
        <position position="181"/>
    </location>
</feature>
<evidence type="ECO:0000313" key="22">
    <source>
        <dbReference type="Proteomes" id="UP000240535"/>
    </source>
</evidence>
<dbReference type="OrthoDB" id="9804753at2"/>
<dbReference type="InterPro" id="IPR016169">
    <property type="entry name" value="FAD-bd_PCMH_sub2"/>
</dbReference>
<keyword evidence="12 19" id="KW-0133">Cell shape</keyword>
<dbReference type="GO" id="GO:0051301">
    <property type="term" value="P:cell division"/>
    <property type="evidence" value="ECO:0007669"/>
    <property type="project" value="UniProtKB-KW"/>
</dbReference>
<comment type="similarity">
    <text evidence="19">Belongs to the MurB family.</text>
</comment>
<gene>
    <name evidence="19" type="primary">murB</name>
    <name evidence="21" type="ORF">CQ405_01360</name>
</gene>
<dbReference type="EMBL" id="PDHH01000001">
    <property type="protein sequence ID" value="PSM53221.1"/>
    <property type="molecule type" value="Genomic_DNA"/>
</dbReference>
<evidence type="ECO:0000256" key="11">
    <source>
        <dbReference type="ARBA" id="ARBA00022857"/>
    </source>
</evidence>
<dbReference type="GO" id="GO:0005829">
    <property type="term" value="C:cytosol"/>
    <property type="evidence" value="ECO:0007669"/>
    <property type="project" value="TreeGrafter"/>
</dbReference>
<evidence type="ECO:0000256" key="3">
    <source>
        <dbReference type="ARBA" id="ARBA00004496"/>
    </source>
</evidence>
<dbReference type="EC" id="1.3.1.98" evidence="5 19"/>
<keyword evidence="22" id="KW-1185">Reference proteome</keyword>
<evidence type="ECO:0000256" key="10">
    <source>
        <dbReference type="ARBA" id="ARBA00022827"/>
    </source>
</evidence>
<name>A0A2P8R3Z3_9BACT</name>
<feature type="active site" evidence="19">
    <location>
        <position position="139"/>
    </location>
</feature>
<evidence type="ECO:0000256" key="18">
    <source>
        <dbReference type="ARBA" id="ARBA00048914"/>
    </source>
</evidence>
<dbReference type="SUPFAM" id="SSF56176">
    <property type="entry name" value="FAD-binding/transporter-associated domain-like"/>
    <property type="match status" value="1"/>
</dbReference>
<evidence type="ECO:0000256" key="4">
    <source>
        <dbReference type="ARBA" id="ARBA00004752"/>
    </source>
</evidence>
<accession>A0A2P8R3Z3</accession>
<keyword evidence="13 19" id="KW-0573">Peptidoglycan synthesis</keyword>
<dbReference type="GO" id="GO:0050660">
    <property type="term" value="F:flavin adenine dinucleotide binding"/>
    <property type="evidence" value="ECO:0007669"/>
    <property type="project" value="InterPro"/>
</dbReference>
<feature type="domain" description="UDP-N-acetylenolpyruvoylglucosamine reductase C-terminal" evidence="20">
    <location>
        <begin position="166"/>
        <end position="254"/>
    </location>
</feature>
<dbReference type="Gene3D" id="3.90.78.10">
    <property type="entry name" value="UDP-N-acetylenolpyruvoylglucosamine reductase, C-terminal domain"/>
    <property type="match status" value="1"/>
</dbReference>
<evidence type="ECO:0000256" key="2">
    <source>
        <dbReference type="ARBA" id="ARBA00003921"/>
    </source>
</evidence>
<organism evidence="21 22">
    <name type="scientific">Campylobacter blaseri</name>
    <dbReference type="NCBI Taxonomy" id="2042961"/>
    <lineage>
        <taxon>Bacteria</taxon>
        <taxon>Pseudomonadati</taxon>
        <taxon>Campylobacterota</taxon>
        <taxon>Epsilonproteobacteria</taxon>
        <taxon>Campylobacterales</taxon>
        <taxon>Campylobacteraceae</taxon>
        <taxon>Campylobacter</taxon>
    </lineage>
</organism>
<dbReference type="NCBIfam" id="NF010479">
    <property type="entry name" value="PRK13904.1"/>
    <property type="match status" value="1"/>
</dbReference>
<evidence type="ECO:0000256" key="17">
    <source>
        <dbReference type="ARBA" id="ARBA00031026"/>
    </source>
</evidence>
<evidence type="ECO:0000256" key="14">
    <source>
        <dbReference type="ARBA" id="ARBA00023002"/>
    </source>
</evidence>
<dbReference type="NCBIfam" id="TIGR00179">
    <property type="entry name" value="murB"/>
    <property type="match status" value="1"/>
</dbReference>
<keyword evidence="14 19" id="KW-0560">Oxidoreductase</keyword>
<sequence length="255" mass="27806">MIVDFSKFSSVGVGGKHEVAILDEGSVEHFDGVVIGGGYNILISPNPPKLGMLDKKFKFLSLKDDILTIGAATKSSFIYNFSKKNNISNFEFLRGIPGTLGGLLTMNAGLKGYEISNNLISVKTSKGGFKKEELVFSYRKSEIPGVILEAKFKVNLGFDISLSDQIFKQRSNQPKGASFGSCFTNPKGDYAARLIESVGLKGYKIGGCGFSQKHANFLINYGGATYDDVTKLIKLAQKRVFEEFGVRLKTEVVVL</sequence>
<evidence type="ECO:0000256" key="5">
    <source>
        <dbReference type="ARBA" id="ARBA00012518"/>
    </source>
</evidence>
<comment type="cofactor">
    <cofactor evidence="1 19">
        <name>FAD</name>
        <dbReference type="ChEBI" id="CHEBI:57692"/>
    </cofactor>
</comment>
<evidence type="ECO:0000256" key="12">
    <source>
        <dbReference type="ARBA" id="ARBA00022960"/>
    </source>
</evidence>
<dbReference type="PANTHER" id="PTHR21071">
    <property type="entry name" value="UDP-N-ACETYLENOLPYRUVOYLGLUCOSAMINE REDUCTASE"/>
    <property type="match status" value="1"/>
</dbReference>
<evidence type="ECO:0000313" key="21">
    <source>
        <dbReference type="EMBL" id="PSM53221.1"/>
    </source>
</evidence>
<dbReference type="InterPro" id="IPR036635">
    <property type="entry name" value="MurB_C_sf"/>
</dbReference>
<keyword evidence="16 19" id="KW-0961">Cell wall biogenesis/degradation</keyword>
<evidence type="ECO:0000256" key="9">
    <source>
        <dbReference type="ARBA" id="ARBA00022630"/>
    </source>
</evidence>
<keyword evidence="8 19" id="KW-0132">Cell division</keyword>
<keyword evidence="15 19" id="KW-0131">Cell cycle</keyword>
<dbReference type="Proteomes" id="UP000240535">
    <property type="component" value="Unassembled WGS sequence"/>
</dbReference>
<dbReference type="AlphaFoldDB" id="A0A2P8R3Z3"/>
<evidence type="ECO:0000256" key="16">
    <source>
        <dbReference type="ARBA" id="ARBA00023316"/>
    </source>
</evidence>
<feature type="active site" evidence="19">
    <location>
        <position position="251"/>
    </location>
</feature>
<dbReference type="SUPFAM" id="SSF56194">
    <property type="entry name" value="Uridine diphospho-N-Acetylenolpyruvylglucosamine reductase, MurB, C-terminal domain"/>
    <property type="match status" value="1"/>
</dbReference>
<dbReference type="GO" id="GO:0008360">
    <property type="term" value="P:regulation of cell shape"/>
    <property type="evidence" value="ECO:0007669"/>
    <property type="project" value="UniProtKB-KW"/>
</dbReference>
<dbReference type="RefSeq" id="WP_106869798.1">
    <property type="nucleotide sequence ID" value="NZ_CP053841.1"/>
</dbReference>
<evidence type="ECO:0000256" key="19">
    <source>
        <dbReference type="HAMAP-Rule" id="MF_00037"/>
    </source>
</evidence>
<dbReference type="InterPro" id="IPR011601">
    <property type="entry name" value="MurB_C"/>
</dbReference>
<dbReference type="GO" id="GO:0071555">
    <property type="term" value="P:cell wall organization"/>
    <property type="evidence" value="ECO:0007669"/>
    <property type="project" value="UniProtKB-KW"/>
</dbReference>